<evidence type="ECO:0008006" key="4">
    <source>
        <dbReference type="Google" id="ProtNLM"/>
    </source>
</evidence>
<keyword evidence="1" id="KW-0812">Transmembrane</keyword>
<evidence type="ECO:0000313" key="3">
    <source>
        <dbReference type="Proteomes" id="UP000215059"/>
    </source>
</evidence>
<dbReference type="EMBL" id="NOII01000001">
    <property type="protein sequence ID" value="OYD58953.1"/>
    <property type="molecule type" value="Genomic_DNA"/>
</dbReference>
<evidence type="ECO:0000256" key="1">
    <source>
        <dbReference type="SAM" id="Phobius"/>
    </source>
</evidence>
<evidence type="ECO:0000313" key="2">
    <source>
        <dbReference type="EMBL" id="OYD58953.1"/>
    </source>
</evidence>
<dbReference type="OrthoDB" id="2353183at2"/>
<accession>A0A235FDD7</accession>
<dbReference type="AlphaFoldDB" id="A0A235FDD7"/>
<proteinExistence type="predicted"/>
<organism evidence="2 3">
    <name type="scientific">Fictibacillus aquaticus</name>
    <dbReference type="NCBI Taxonomy" id="2021314"/>
    <lineage>
        <taxon>Bacteria</taxon>
        <taxon>Bacillati</taxon>
        <taxon>Bacillota</taxon>
        <taxon>Bacilli</taxon>
        <taxon>Bacillales</taxon>
        <taxon>Fictibacillaceae</taxon>
        <taxon>Fictibacillus</taxon>
    </lineage>
</organism>
<dbReference type="Pfam" id="PF11877">
    <property type="entry name" value="DUF3397"/>
    <property type="match status" value="1"/>
</dbReference>
<keyword evidence="1" id="KW-0472">Membrane</keyword>
<gene>
    <name evidence="2" type="ORF">CGZ90_03360</name>
</gene>
<reference evidence="2 3" key="1">
    <citation type="submission" date="2017-07" db="EMBL/GenBank/DDBJ databases">
        <title>Fictibacillus sp. nov. GDSW-R2A3 Genome sequencing and assembly.</title>
        <authorList>
            <person name="Mayilraj S."/>
        </authorList>
    </citation>
    <scope>NUCLEOTIDE SEQUENCE [LARGE SCALE GENOMIC DNA]</scope>
    <source>
        <strain evidence="2 3">GDSW-R2A3</strain>
    </source>
</reference>
<feature type="transmembrane region" description="Helical" evidence="1">
    <location>
        <begin position="99"/>
        <end position="121"/>
    </location>
</feature>
<feature type="transmembrane region" description="Helical" evidence="1">
    <location>
        <begin position="65"/>
        <end position="87"/>
    </location>
</feature>
<dbReference type="Proteomes" id="UP000215059">
    <property type="component" value="Unassembled WGS sequence"/>
</dbReference>
<name>A0A235FDD7_9BACL</name>
<dbReference type="RefSeq" id="WP_094250913.1">
    <property type="nucleotide sequence ID" value="NZ_JBHLXL010000001.1"/>
</dbReference>
<feature type="transmembrane region" description="Helical" evidence="1">
    <location>
        <begin position="6"/>
        <end position="25"/>
    </location>
</feature>
<keyword evidence="1" id="KW-1133">Transmembrane helix</keyword>
<dbReference type="InterPro" id="IPR024515">
    <property type="entry name" value="DUF3397"/>
</dbReference>
<protein>
    <recommendedName>
        <fullName evidence="4">DUF3397 domain-containing protein</fullName>
    </recommendedName>
</protein>
<keyword evidence="3" id="KW-1185">Reference proteome</keyword>
<comment type="caution">
    <text evidence="2">The sequence shown here is derived from an EMBL/GenBank/DDBJ whole genome shotgun (WGS) entry which is preliminary data.</text>
</comment>
<sequence length="127" mass="14507">MATFTGGVLGIFAAAPFLMYFLVYVSFKRQTRKLRKSAVIARDVTTFTLFFSVHRLTEVIFNEPFYWALALIFLSGCIGVSVVLWKLEKEITFGKLMKINWRLQFLLMSAAYAGLIVFGIYDRILSA</sequence>